<feature type="domain" description="Reverse transcriptase" evidence="1">
    <location>
        <begin position="13"/>
        <end position="165"/>
    </location>
</feature>
<dbReference type="InterPro" id="IPR051320">
    <property type="entry name" value="Viral_Replic_Matur_Polypro"/>
</dbReference>
<accession>A0A6V7PYW9</accession>
<dbReference type="InterPro" id="IPR041577">
    <property type="entry name" value="RT_RNaseH_2"/>
</dbReference>
<dbReference type="AlphaFoldDB" id="A0A6V7PYW9"/>
<reference evidence="3" key="1">
    <citation type="submission" date="2020-07" db="EMBL/GenBank/DDBJ databases">
        <authorList>
            <person name="Lin J."/>
        </authorList>
    </citation>
    <scope>NUCLEOTIDE SEQUENCE</scope>
</reference>
<protein>
    <recommendedName>
        <fullName evidence="4">Reverse transcriptase domain-containing protein</fullName>
    </recommendedName>
</protein>
<dbReference type="PANTHER" id="PTHR33064:SF37">
    <property type="entry name" value="RIBONUCLEASE H"/>
    <property type="match status" value="1"/>
</dbReference>
<dbReference type="CDD" id="cd01647">
    <property type="entry name" value="RT_LTR"/>
    <property type="match status" value="1"/>
</dbReference>
<dbReference type="SUPFAM" id="SSF56672">
    <property type="entry name" value="DNA/RNA polymerases"/>
    <property type="match status" value="1"/>
</dbReference>
<dbReference type="Pfam" id="PF17919">
    <property type="entry name" value="RT_RNaseH_2"/>
    <property type="match status" value="1"/>
</dbReference>
<organism evidence="3">
    <name type="scientific">Ananas comosus var. bracteatus</name>
    <name type="common">red pineapple</name>
    <dbReference type="NCBI Taxonomy" id="296719"/>
    <lineage>
        <taxon>Eukaryota</taxon>
        <taxon>Viridiplantae</taxon>
        <taxon>Streptophyta</taxon>
        <taxon>Embryophyta</taxon>
        <taxon>Tracheophyta</taxon>
        <taxon>Spermatophyta</taxon>
        <taxon>Magnoliopsida</taxon>
        <taxon>Liliopsida</taxon>
        <taxon>Poales</taxon>
        <taxon>Bromeliaceae</taxon>
        <taxon>Bromelioideae</taxon>
        <taxon>Ananas</taxon>
    </lineage>
</organism>
<evidence type="ECO:0008006" key="4">
    <source>
        <dbReference type="Google" id="ProtNLM"/>
    </source>
</evidence>
<gene>
    <name evidence="3" type="ORF">CB5_LOCUS19154</name>
</gene>
<dbReference type="Gene3D" id="3.30.70.270">
    <property type="match status" value="1"/>
</dbReference>
<dbReference type="InterPro" id="IPR043128">
    <property type="entry name" value="Rev_trsase/Diguanyl_cyclase"/>
</dbReference>
<proteinExistence type="predicted"/>
<dbReference type="PANTHER" id="PTHR33064">
    <property type="entry name" value="POL PROTEIN"/>
    <property type="match status" value="1"/>
</dbReference>
<feature type="domain" description="Reverse transcriptase/retrotransposon-derived protein RNase H-like" evidence="2">
    <location>
        <begin position="188"/>
        <end position="230"/>
    </location>
</feature>
<dbReference type="InterPro" id="IPR000477">
    <property type="entry name" value="RT_dom"/>
</dbReference>
<evidence type="ECO:0000313" key="3">
    <source>
        <dbReference type="EMBL" id="CAD1835943.1"/>
    </source>
</evidence>
<sequence>MAFYVNNRNEQEGGQPRLVINYKPLNKALRWIRYPSPQKSMFISRISGSKIFFDQQSGFWQIQIDEKDRYKTACSYGQYEWNVMPFGLKNAPAEFKKVMDTIIRPIDSFTIAYIYDVLVFSPNLDSHFKHVEAFRKAIEHYGMALSSARKMKLFQEEVTFLGHKIKNDLAADRKILTSRLRKNASQVWTEKHTEAVQRIKDRVQRLPILALPDESKPKIIETDASDIGWGKRPTMGKKK</sequence>
<dbReference type="Pfam" id="PF00078">
    <property type="entry name" value="RVT_1"/>
    <property type="match status" value="1"/>
</dbReference>
<evidence type="ECO:0000259" key="2">
    <source>
        <dbReference type="Pfam" id="PF17919"/>
    </source>
</evidence>
<dbReference type="InterPro" id="IPR043502">
    <property type="entry name" value="DNA/RNA_pol_sf"/>
</dbReference>
<dbReference type="EMBL" id="LR862153">
    <property type="protein sequence ID" value="CAD1835943.1"/>
    <property type="molecule type" value="Genomic_DNA"/>
</dbReference>
<name>A0A6V7PYW9_ANACO</name>
<evidence type="ECO:0000259" key="1">
    <source>
        <dbReference type="Pfam" id="PF00078"/>
    </source>
</evidence>